<protein>
    <submittedName>
        <fullName evidence="11">SET and MYND domain-containing protein 4-like isoform X1</fullName>
    </submittedName>
</protein>
<evidence type="ECO:0000256" key="1">
    <source>
        <dbReference type="ARBA" id="ARBA00022603"/>
    </source>
</evidence>
<dbReference type="AlphaFoldDB" id="A0A1W4WZW5"/>
<dbReference type="InterPro" id="IPR001214">
    <property type="entry name" value="SET_dom"/>
</dbReference>
<dbReference type="Gene3D" id="6.10.140.2220">
    <property type="match status" value="1"/>
</dbReference>
<dbReference type="InParanoid" id="A0A1W4WZW5"/>
<gene>
    <name evidence="11" type="primary">LOC108737320</name>
</gene>
<keyword evidence="3" id="KW-0949">S-adenosyl-L-methionine</keyword>
<keyword evidence="6" id="KW-0862">Zinc</keyword>
<dbReference type="GO" id="GO:0005634">
    <property type="term" value="C:nucleus"/>
    <property type="evidence" value="ECO:0007669"/>
    <property type="project" value="TreeGrafter"/>
</dbReference>
<dbReference type="SUPFAM" id="SSF82199">
    <property type="entry name" value="SET domain"/>
    <property type="match status" value="1"/>
</dbReference>
<evidence type="ECO:0000256" key="2">
    <source>
        <dbReference type="ARBA" id="ARBA00022679"/>
    </source>
</evidence>
<keyword evidence="10" id="KW-1185">Reference proteome</keyword>
<dbReference type="GO" id="GO:0008270">
    <property type="term" value="F:zinc ion binding"/>
    <property type="evidence" value="ECO:0007669"/>
    <property type="project" value="UniProtKB-KW"/>
</dbReference>
<feature type="domain" description="SET" evidence="8">
    <location>
        <begin position="212"/>
        <end position="494"/>
    </location>
</feature>
<dbReference type="GO" id="GO:0008170">
    <property type="term" value="F:N-methyltransferase activity"/>
    <property type="evidence" value="ECO:0007669"/>
    <property type="project" value="UniProtKB-ARBA"/>
</dbReference>
<dbReference type="STRING" id="224129.A0A1W4WZW5"/>
<dbReference type="FunCoup" id="A0A1W4WZW5">
    <property type="interactions" value="1401"/>
</dbReference>
<organism evidence="10 11">
    <name type="scientific">Agrilus planipennis</name>
    <name type="common">Emerald ash borer</name>
    <name type="synonym">Agrilus marcopoli</name>
    <dbReference type="NCBI Taxonomy" id="224129"/>
    <lineage>
        <taxon>Eukaryota</taxon>
        <taxon>Metazoa</taxon>
        <taxon>Ecdysozoa</taxon>
        <taxon>Arthropoda</taxon>
        <taxon>Hexapoda</taxon>
        <taxon>Insecta</taxon>
        <taxon>Pterygota</taxon>
        <taxon>Neoptera</taxon>
        <taxon>Endopterygota</taxon>
        <taxon>Coleoptera</taxon>
        <taxon>Polyphaga</taxon>
        <taxon>Elateriformia</taxon>
        <taxon>Buprestoidea</taxon>
        <taxon>Buprestidae</taxon>
        <taxon>Agrilinae</taxon>
        <taxon>Agrilus</taxon>
    </lineage>
</organism>
<evidence type="ECO:0000256" key="3">
    <source>
        <dbReference type="ARBA" id="ARBA00022691"/>
    </source>
</evidence>
<dbReference type="Gene3D" id="1.10.220.160">
    <property type="match status" value="1"/>
</dbReference>
<evidence type="ECO:0000313" key="11">
    <source>
        <dbReference type="RefSeq" id="XP_018325610.1"/>
    </source>
</evidence>
<keyword evidence="5 7" id="KW-0863">Zinc-finger</keyword>
<evidence type="ECO:0000256" key="6">
    <source>
        <dbReference type="ARBA" id="ARBA00022833"/>
    </source>
</evidence>
<dbReference type="SUPFAM" id="SSF48452">
    <property type="entry name" value="TPR-like"/>
    <property type="match status" value="1"/>
</dbReference>
<dbReference type="GO" id="GO:0032259">
    <property type="term" value="P:methylation"/>
    <property type="evidence" value="ECO:0007669"/>
    <property type="project" value="UniProtKB-KW"/>
</dbReference>
<dbReference type="OrthoDB" id="62495at2759"/>
<dbReference type="PANTHER" id="PTHR46165:SF2">
    <property type="entry name" value="SET AND MYND DOMAIN-CONTAINING PROTEIN 4"/>
    <property type="match status" value="1"/>
</dbReference>
<dbReference type="InterPro" id="IPR052097">
    <property type="entry name" value="SET-MYND_domain_protein"/>
</dbReference>
<keyword evidence="1" id="KW-0489">Methyltransferase</keyword>
<dbReference type="GO" id="GO:0005737">
    <property type="term" value="C:cytoplasm"/>
    <property type="evidence" value="ECO:0007669"/>
    <property type="project" value="TreeGrafter"/>
</dbReference>
<dbReference type="GO" id="GO:0042826">
    <property type="term" value="F:histone deacetylase binding"/>
    <property type="evidence" value="ECO:0007669"/>
    <property type="project" value="TreeGrafter"/>
</dbReference>
<dbReference type="PROSITE" id="PS50280">
    <property type="entry name" value="SET"/>
    <property type="match status" value="1"/>
</dbReference>
<evidence type="ECO:0000259" key="8">
    <source>
        <dbReference type="PROSITE" id="PS50280"/>
    </source>
</evidence>
<dbReference type="InterPro" id="IPR011990">
    <property type="entry name" value="TPR-like_helical_dom_sf"/>
</dbReference>
<proteinExistence type="predicted"/>
<dbReference type="PROSITE" id="PS50865">
    <property type="entry name" value="ZF_MYND_2"/>
    <property type="match status" value="1"/>
</dbReference>
<dbReference type="SUPFAM" id="SSF144232">
    <property type="entry name" value="HIT/MYND zinc finger-like"/>
    <property type="match status" value="1"/>
</dbReference>
<dbReference type="GeneID" id="108737320"/>
<dbReference type="Pfam" id="PF00856">
    <property type="entry name" value="SET"/>
    <property type="match status" value="1"/>
</dbReference>
<feature type="domain" description="MYND-type" evidence="9">
    <location>
        <begin position="263"/>
        <end position="303"/>
    </location>
</feature>
<dbReference type="Gene3D" id="2.170.270.10">
    <property type="entry name" value="SET domain"/>
    <property type="match status" value="1"/>
</dbReference>
<reference evidence="11" key="1">
    <citation type="submission" date="2025-08" db="UniProtKB">
        <authorList>
            <consortium name="RefSeq"/>
        </authorList>
    </citation>
    <scope>IDENTIFICATION</scope>
    <source>
        <tissue evidence="11">Entire body</tissue>
    </source>
</reference>
<evidence type="ECO:0000256" key="5">
    <source>
        <dbReference type="ARBA" id="ARBA00022771"/>
    </source>
</evidence>
<dbReference type="PROSITE" id="PS01360">
    <property type="entry name" value="ZF_MYND_1"/>
    <property type="match status" value="1"/>
</dbReference>
<evidence type="ECO:0000256" key="7">
    <source>
        <dbReference type="PROSITE-ProRule" id="PRU00134"/>
    </source>
</evidence>
<dbReference type="InterPro" id="IPR046341">
    <property type="entry name" value="SET_dom_sf"/>
</dbReference>
<dbReference type="GO" id="GO:0008276">
    <property type="term" value="F:protein methyltransferase activity"/>
    <property type="evidence" value="ECO:0007669"/>
    <property type="project" value="UniProtKB-ARBA"/>
</dbReference>
<dbReference type="Gene3D" id="1.25.40.10">
    <property type="entry name" value="Tetratricopeptide repeat domain"/>
    <property type="match status" value="1"/>
</dbReference>
<dbReference type="RefSeq" id="XP_018325610.1">
    <property type="nucleotide sequence ID" value="XM_018470108.1"/>
</dbReference>
<dbReference type="GO" id="GO:0008757">
    <property type="term" value="F:S-adenosylmethionine-dependent methyltransferase activity"/>
    <property type="evidence" value="ECO:0007669"/>
    <property type="project" value="UniProtKB-ARBA"/>
</dbReference>
<dbReference type="KEGG" id="apln:108737320"/>
<sequence>MENLSVFFRNHIISGKTDHFDEYVTFKKFFLANSGTFYTWLDRIFTNKTLKNNIRANELRKTGNEYYIKKDYENSLLFYTYSLCFAEPKSESYALSYSNKSAVLFEIEDFEQCLESINICLSYKCSDSIKLKLLIRKAECYRNLNRQKEFDNAVNACEELIRFLHLKEFEREKYLNKLKVVSKNLKTSNQSPSVPLPILKDDASDLYLYASSVLKIRETKERGRHVITEKKLNVGDVLFIEKAFSFAPILLDESDTEIKLSKCFYCLSDALKVCIPCLSCTKVIYCNKKCRSESWKECHQWECLGMQTNFWQEIGVGFPAFRAFLKGLSSHFERLPSNYDFEMCPFGDETNNYRFFNALVTNFCHMENITKILIIATAIVCYLEKYTDFYVFNYSKLNYEKKEDLVIESGAHLCKHIAQFICNANVIHHLSSNFLNNPEMPFNVIPVACGIFPSISIMNHSCKPNISLYFEKDVAIVKAVETVEAGGEIFNCYGANYLFYNKLERQEKCEGVYHFTCDCIICSNPHLEIENYDTFSCKNCGGQLLKTSPDYNFKCVNCSQASKLVHVGEIEEKVSELYSKPNPSEKYLLACLKRLNDDLYPKHSCFVHIYAILTEYYTEKGDIKELFKYSKLLCDTEKSRLGDYNMQVGIKLKTLIKCIHSCLEKKEFGDIQQYRKEIEDLSQMVDDMKKILGLYFHLGNHHFEKIEFAVGALRFVLQISLKNQ</sequence>
<evidence type="ECO:0000313" key="10">
    <source>
        <dbReference type="Proteomes" id="UP000192223"/>
    </source>
</evidence>
<evidence type="ECO:0000259" key="9">
    <source>
        <dbReference type="PROSITE" id="PS50865"/>
    </source>
</evidence>
<evidence type="ECO:0000256" key="4">
    <source>
        <dbReference type="ARBA" id="ARBA00022723"/>
    </source>
</evidence>
<name>A0A1W4WZW5_AGRPL</name>
<dbReference type="InterPro" id="IPR002893">
    <property type="entry name" value="Znf_MYND"/>
</dbReference>
<accession>A0A1W4WZW5</accession>
<keyword evidence="2" id="KW-0808">Transferase</keyword>
<keyword evidence="4" id="KW-0479">Metal-binding</keyword>
<dbReference type="PANTHER" id="PTHR46165">
    <property type="entry name" value="SET AND MYND DOMAIN-CONTAINING PROTEIN 4"/>
    <property type="match status" value="1"/>
</dbReference>
<dbReference type="Proteomes" id="UP000192223">
    <property type="component" value="Unplaced"/>
</dbReference>